<comment type="caution">
    <text evidence="2">The sequence shown here is derived from an EMBL/GenBank/DDBJ whole genome shotgun (WGS) entry which is preliminary data.</text>
</comment>
<proteinExistence type="predicted"/>
<name>A0A5B7J6A5_PORTR</name>
<protein>
    <submittedName>
        <fullName evidence="2">Uncharacterized protein</fullName>
    </submittedName>
</protein>
<gene>
    <name evidence="2" type="ORF">E2C01_083330</name>
</gene>
<feature type="region of interest" description="Disordered" evidence="1">
    <location>
        <begin position="26"/>
        <end position="63"/>
    </location>
</feature>
<dbReference type="Proteomes" id="UP000324222">
    <property type="component" value="Unassembled WGS sequence"/>
</dbReference>
<dbReference type="EMBL" id="VSRR010077760">
    <property type="protein sequence ID" value="MPC88428.1"/>
    <property type="molecule type" value="Genomic_DNA"/>
</dbReference>
<keyword evidence="3" id="KW-1185">Reference proteome</keyword>
<evidence type="ECO:0000313" key="3">
    <source>
        <dbReference type="Proteomes" id="UP000324222"/>
    </source>
</evidence>
<dbReference type="AlphaFoldDB" id="A0A5B7J6A5"/>
<evidence type="ECO:0000313" key="2">
    <source>
        <dbReference type="EMBL" id="MPC88428.1"/>
    </source>
</evidence>
<evidence type="ECO:0000256" key="1">
    <source>
        <dbReference type="SAM" id="MobiDB-lite"/>
    </source>
</evidence>
<sequence length="91" mass="9742">MNPAARASISIHSCPLFECRMVTQGQASKNTPEKSGEVGFASPKLPSRVSLENTRRRAGEGGSGPLTLPKLSLFSLWLEVGLGCSSERRVL</sequence>
<organism evidence="2 3">
    <name type="scientific">Portunus trituberculatus</name>
    <name type="common">Swimming crab</name>
    <name type="synonym">Neptunus trituberculatus</name>
    <dbReference type="NCBI Taxonomy" id="210409"/>
    <lineage>
        <taxon>Eukaryota</taxon>
        <taxon>Metazoa</taxon>
        <taxon>Ecdysozoa</taxon>
        <taxon>Arthropoda</taxon>
        <taxon>Crustacea</taxon>
        <taxon>Multicrustacea</taxon>
        <taxon>Malacostraca</taxon>
        <taxon>Eumalacostraca</taxon>
        <taxon>Eucarida</taxon>
        <taxon>Decapoda</taxon>
        <taxon>Pleocyemata</taxon>
        <taxon>Brachyura</taxon>
        <taxon>Eubrachyura</taxon>
        <taxon>Portunoidea</taxon>
        <taxon>Portunidae</taxon>
        <taxon>Portuninae</taxon>
        <taxon>Portunus</taxon>
    </lineage>
</organism>
<reference evidence="2 3" key="1">
    <citation type="submission" date="2019-05" db="EMBL/GenBank/DDBJ databases">
        <title>Another draft genome of Portunus trituberculatus and its Hox gene families provides insights of decapod evolution.</title>
        <authorList>
            <person name="Jeong J.-H."/>
            <person name="Song I."/>
            <person name="Kim S."/>
            <person name="Choi T."/>
            <person name="Kim D."/>
            <person name="Ryu S."/>
            <person name="Kim W."/>
        </authorList>
    </citation>
    <scope>NUCLEOTIDE SEQUENCE [LARGE SCALE GENOMIC DNA]</scope>
    <source>
        <tissue evidence="2">Muscle</tissue>
    </source>
</reference>
<accession>A0A5B7J6A5</accession>